<feature type="chain" id="PRO_5021432479" evidence="1">
    <location>
        <begin position="23"/>
        <end position="155"/>
    </location>
</feature>
<sequence>MHFSQKSCLAVCLVLLVNTAWANPAVKKAADQFVGGVAWQAQSVLTADFSCAGKTEHAILGTSDKEIVVAIFTPDLKRAPEVLRFEAGGRKPDAAKIRLEDSSLTPAEITSLAGSAPTGYKPSKTCKGVRLSDDASDAAHIYWDHDSKKFDSWAQ</sequence>
<keyword evidence="3" id="KW-1185">Reference proteome</keyword>
<dbReference type="RefSeq" id="WP_135209472.1">
    <property type="nucleotide sequence ID" value="NZ_SPVF01000269.1"/>
</dbReference>
<dbReference type="Proteomes" id="UP000298438">
    <property type="component" value="Unassembled WGS sequence"/>
</dbReference>
<evidence type="ECO:0000313" key="2">
    <source>
        <dbReference type="EMBL" id="TFW10805.1"/>
    </source>
</evidence>
<accession>A0A4Y9RSA2</accession>
<keyword evidence="1" id="KW-0732">Signal</keyword>
<proteinExistence type="predicted"/>
<reference evidence="2 3" key="1">
    <citation type="submission" date="2019-03" db="EMBL/GenBank/DDBJ databases">
        <title>Draft Genome Sequence of Massilia arenosa sp. nov., a Novel Massilia Species Isolated from a Sandy-loam Maize Soil.</title>
        <authorList>
            <person name="Raths R."/>
            <person name="Peta V."/>
            <person name="Bucking H."/>
        </authorList>
    </citation>
    <scope>NUCLEOTIDE SEQUENCE [LARGE SCALE GENOMIC DNA]</scope>
    <source>
        <strain evidence="2 3">MC02</strain>
    </source>
</reference>
<gene>
    <name evidence="2" type="ORF">E4L96_22535</name>
</gene>
<organism evidence="2 3">
    <name type="scientific">Zemynaea arenosa</name>
    <dbReference type="NCBI Taxonomy" id="2561931"/>
    <lineage>
        <taxon>Bacteria</taxon>
        <taxon>Pseudomonadati</taxon>
        <taxon>Pseudomonadota</taxon>
        <taxon>Betaproteobacteria</taxon>
        <taxon>Burkholderiales</taxon>
        <taxon>Oxalobacteraceae</taxon>
        <taxon>Telluria group</taxon>
        <taxon>Zemynaea</taxon>
    </lineage>
</organism>
<feature type="signal peptide" evidence="1">
    <location>
        <begin position="1"/>
        <end position="22"/>
    </location>
</feature>
<dbReference type="EMBL" id="SPVF01000269">
    <property type="protein sequence ID" value="TFW10805.1"/>
    <property type="molecule type" value="Genomic_DNA"/>
</dbReference>
<comment type="caution">
    <text evidence="2">The sequence shown here is derived from an EMBL/GenBank/DDBJ whole genome shotgun (WGS) entry which is preliminary data.</text>
</comment>
<name>A0A4Y9RSA2_9BURK</name>
<evidence type="ECO:0000256" key="1">
    <source>
        <dbReference type="SAM" id="SignalP"/>
    </source>
</evidence>
<evidence type="ECO:0000313" key="3">
    <source>
        <dbReference type="Proteomes" id="UP000298438"/>
    </source>
</evidence>
<dbReference type="AlphaFoldDB" id="A0A4Y9RSA2"/>
<protein>
    <submittedName>
        <fullName evidence="2">Uncharacterized protein</fullName>
    </submittedName>
</protein>